<dbReference type="PANTHER" id="PTHR11014:SF98">
    <property type="entry name" value="N-ACETYLDIAMINOPIMELATE DEACETYLASE"/>
    <property type="match status" value="1"/>
</dbReference>
<dbReference type="CDD" id="cd03886">
    <property type="entry name" value="M20_Acy1"/>
    <property type="match status" value="1"/>
</dbReference>
<dbReference type="InterPro" id="IPR017439">
    <property type="entry name" value="Amidohydrolase"/>
</dbReference>
<keyword evidence="2" id="KW-0479">Metal-binding</keyword>
<dbReference type="PANTHER" id="PTHR11014">
    <property type="entry name" value="PEPTIDASE M20 FAMILY MEMBER"/>
    <property type="match status" value="1"/>
</dbReference>
<keyword evidence="5" id="KW-1185">Reference proteome</keyword>
<feature type="binding site" evidence="2">
    <location>
        <position position="104"/>
    </location>
    <ligand>
        <name>Mn(2+)</name>
        <dbReference type="ChEBI" id="CHEBI:29035"/>
        <label>2</label>
    </ligand>
</feature>
<evidence type="ECO:0000259" key="3">
    <source>
        <dbReference type="Pfam" id="PF07687"/>
    </source>
</evidence>
<dbReference type="RefSeq" id="WP_178620123.1">
    <property type="nucleotide sequence ID" value="NZ_JACRSS010000001.1"/>
</dbReference>
<dbReference type="FunFam" id="3.30.70.360:FF:000001">
    <property type="entry name" value="N-acetyldiaminopimelate deacetylase"/>
    <property type="match status" value="1"/>
</dbReference>
<dbReference type="Pfam" id="PF07687">
    <property type="entry name" value="M20_dimer"/>
    <property type="match status" value="1"/>
</dbReference>
<dbReference type="PIRSF" id="PIRSF005962">
    <property type="entry name" value="Pept_M20D_amidohydro"/>
    <property type="match status" value="1"/>
</dbReference>
<feature type="binding site" evidence="2">
    <location>
        <position position="164"/>
    </location>
    <ligand>
        <name>Mn(2+)</name>
        <dbReference type="ChEBI" id="CHEBI:29035"/>
        <label>2</label>
    </ligand>
</feature>
<evidence type="ECO:0000256" key="2">
    <source>
        <dbReference type="PIRSR" id="PIRSR005962-1"/>
    </source>
</evidence>
<dbReference type="NCBIfam" id="TIGR01891">
    <property type="entry name" value="amidohydrolases"/>
    <property type="match status" value="1"/>
</dbReference>
<dbReference type="Proteomes" id="UP000617951">
    <property type="component" value="Unassembled WGS sequence"/>
</dbReference>
<feature type="binding site" evidence="2">
    <location>
        <position position="138"/>
    </location>
    <ligand>
        <name>Mn(2+)</name>
        <dbReference type="ChEBI" id="CHEBI:29035"/>
        <label>2</label>
    </ligand>
</feature>
<organism evidence="4 5">
    <name type="scientific">Guopingia tenuis</name>
    <dbReference type="NCBI Taxonomy" id="2763656"/>
    <lineage>
        <taxon>Bacteria</taxon>
        <taxon>Bacillati</taxon>
        <taxon>Bacillota</taxon>
        <taxon>Clostridia</taxon>
        <taxon>Christensenellales</taxon>
        <taxon>Christensenellaceae</taxon>
        <taxon>Guopingia</taxon>
    </lineage>
</organism>
<dbReference type="GO" id="GO:0019877">
    <property type="term" value="P:diaminopimelate biosynthetic process"/>
    <property type="evidence" value="ECO:0007669"/>
    <property type="project" value="TreeGrafter"/>
</dbReference>
<protein>
    <submittedName>
        <fullName evidence="4">Amidohydrolase</fullName>
    </submittedName>
</protein>
<dbReference type="InterPro" id="IPR011650">
    <property type="entry name" value="Peptidase_M20_dimer"/>
</dbReference>
<evidence type="ECO:0000313" key="5">
    <source>
        <dbReference type="Proteomes" id="UP000617951"/>
    </source>
</evidence>
<dbReference type="Pfam" id="PF01546">
    <property type="entry name" value="Peptidase_M20"/>
    <property type="match status" value="1"/>
</dbReference>
<dbReference type="SUPFAM" id="SSF53187">
    <property type="entry name" value="Zn-dependent exopeptidases"/>
    <property type="match status" value="1"/>
</dbReference>
<dbReference type="Gene3D" id="3.30.70.360">
    <property type="match status" value="1"/>
</dbReference>
<dbReference type="InterPro" id="IPR002933">
    <property type="entry name" value="Peptidase_M20"/>
</dbReference>
<comment type="caution">
    <text evidence="4">The sequence shown here is derived from an EMBL/GenBank/DDBJ whole genome shotgun (WGS) entry which is preliminary data.</text>
</comment>
<gene>
    <name evidence="4" type="ORF">H8693_00515</name>
</gene>
<dbReference type="GO" id="GO:0046872">
    <property type="term" value="F:metal ion binding"/>
    <property type="evidence" value="ECO:0007669"/>
    <property type="project" value="UniProtKB-KW"/>
</dbReference>
<dbReference type="EMBL" id="JACRSS010000001">
    <property type="protein sequence ID" value="MBC8537416.1"/>
    <property type="molecule type" value="Genomic_DNA"/>
</dbReference>
<sequence>MKIRSQVLAMEDELRRVRRDLHKIPEPAWTEKKTSAYIYSYLKELSPDQLEILCGTGVRAVFMAQHPQKTVAFRADIDALPVNECNEGIDYLSTHPGAMHACGHDGHMSTMLCLAKLVCENRESLQYNVVFLFQPAEEADGGARPLMEAGALTHPDVDEIYGQHLWPYLPAGKIGIKAGPLMSNMCDVNIRITGRGAHGARPQNGVDALVAAASFLSQAQTIVSRNMDPVETAVVTFGKISGGEARNVICGSVEIEGTVRTFDQKRAEYIMERLKEMLRGLEVSMGVKTEIEVEIAYPPVVNPKELVERAVEKIGRGDETLVPAEEVMIAEDFACYQEKIPGLFVFLGIQDAEHGESLHSSRFNFDEKNLLVGLEFMARMIDLP</sequence>
<dbReference type="AlphaFoldDB" id="A0A926DGG6"/>
<feature type="binding site" evidence="2">
    <location>
        <position position="102"/>
    </location>
    <ligand>
        <name>Mn(2+)</name>
        <dbReference type="ChEBI" id="CHEBI:29035"/>
        <label>2</label>
    </ligand>
</feature>
<dbReference type="Gene3D" id="3.40.630.10">
    <property type="entry name" value="Zn peptidases"/>
    <property type="match status" value="1"/>
</dbReference>
<feature type="domain" description="Peptidase M20 dimerisation" evidence="3">
    <location>
        <begin position="184"/>
        <end position="279"/>
    </location>
</feature>
<evidence type="ECO:0000256" key="1">
    <source>
        <dbReference type="ARBA" id="ARBA00022801"/>
    </source>
</evidence>
<reference evidence="4" key="1">
    <citation type="submission" date="2020-08" db="EMBL/GenBank/DDBJ databases">
        <title>Genome public.</title>
        <authorList>
            <person name="Liu C."/>
            <person name="Sun Q."/>
        </authorList>
    </citation>
    <scope>NUCLEOTIDE SEQUENCE</scope>
    <source>
        <strain evidence="4">NSJ-63</strain>
    </source>
</reference>
<keyword evidence="1" id="KW-0378">Hydrolase</keyword>
<feature type="binding site" evidence="2">
    <location>
        <position position="359"/>
    </location>
    <ligand>
        <name>Mn(2+)</name>
        <dbReference type="ChEBI" id="CHEBI:29035"/>
        <label>2</label>
    </ligand>
</feature>
<dbReference type="GO" id="GO:0050118">
    <property type="term" value="F:N-acetyldiaminopimelate deacetylase activity"/>
    <property type="evidence" value="ECO:0007669"/>
    <property type="project" value="UniProtKB-ARBA"/>
</dbReference>
<accession>A0A926DGG6</accession>
<keyword evidence="2" id="KW-0464">Manganese</keyword>
<dbReference type="SUPFAM" id="SSF55031">
    <property type="entry name" value="Bacterial exopeptidase dimerisation domain"/>
    <property type="match status" value="1"/>
</dbReference>
<dbReference type="InterPro" id="IPR036264">
    <property type="entry name" value="Bact_exopeptidase_dim_dom"/>
</dbReference>
<proteinExistence type="predicted"/>
<comment type="cofactor">
    <cofactor evidence="2">
        <name>Mn(2+)</name>
        <dbReference type="ChEBI" id="CHEBI:29035"/>
    </cofactor>
    <text evidence="2">The Mn(2+) ion enhances activity.</text>
</comment>
<name>A0A926DGG6_9FIRM</name>
<evidence type="ECO:0000313" key="4">
    <source>
        <dbReference type="EMBL" id="MBC8537416.1"/>
    </source>
</evidence>